<comment type="caution">
    <text evidence="3">The sequence shown here is derived from an EMBL/GenBank/DDBJ whole genome shotgun (WGS) entry which is preliminary data.</text>
</comment>
<dbReference type="PRINTS" id="PR00359">
    <property type="entry name" value="BP450"/>
</dbReference>
<dbReference type="PANTHER" id="PTHR46696:SF1">
    <property type="entry name" value="CYTOCHROME P450 YJIB-RELATED"/>
    <property type="match status" value="1"/>
</dbReference>
<dbReference type="CDD" id="cd00302">
    <property type="entry name" value="cytochrome_P450"/>
    <property type="match status" value="1"/>
</dbReference>
<reference evidence="3 4" key="1">
    <citation type="submission" date="2021-03" db="EMBL/GenBank/DDBJ databases">
        <title>Sequencing the genomes of 1000 actinobacteria strains.</title>
        <authorList>
            <person name="Klenk H.-P."/>
        </authorList>
    </citation>
    <scope>NUCLEOTIDE SEQUENCE [LARGE SCALE GENOMIC DNA]</scope>
    <source>
        <strain evidence="3 4">DSM 45256</strain>
    </source>
</reference>
<dbReference type="Gene3D" id="1.10.630.10">
    <property type="entry name" value="Cytochrome P450"/>
    <property type="match status" value="1"/>
</dbReference>
<evidence type="ECO:0000313" key="4">
    <source>
        <dbReference type="Proteomes" id="UP001519295"/>
    </source>
</evidence>
<dbReference type="InterPro" id="IPR036396">
    <property type="entry name" value="Cyt_P450_sf"/>
</dbReference>
<dbReference type="EMBL" id="JAGINU010000001">
    <property type="protein sequence ID" value="MBP2366194.1"/>
    <property type="molecule type" value="Genomic_DNA"/>
</dbReference>
<keyword evidence="2" id="KW-0560">Oxidoreductase</keyword>
<dbReference type="Pfam" id="PF00067">
    <property type="entry name" value="p450"/>
    <property type="match status" value="1"/>
</dbReference>
<dbReference type="PROSITE" id="PS00086">
    <property type="entry name" value="CYTOCHROME_P450"/>
    <property type="match status" value="1"/>
</dbReference>
<dbReference type="InterPro" id="IPR001128">
    <property type="entry name" value="Cyt_P450"/>
</dbReference>
<proteinExistence type="inferred from homology"/>
<keyword evidence="2" id="KW-0349">Heme</keyword>
<organism evidence="3 4">
    <name type="scientific">Pseudonocardia parietis</name>
    <dbReference type="NCBI Taxonomy" id="570936"/>
    <lineage>
        <taxon>Bacteria</taxon>
        <taxon>Bacillati</taxon>
        <taxon>Actinomycetota</taxon>
        <taxon>Actinomycetes</taxon>
        <taxon>Pseudonocardiales</taxon>
        <taxon>Pseudonocardiaceae</taxon>
        <taxon>Pseudonocardia</taxon>
    </lineage>
</organism>
<gene>
    <name evidence="3" type="ORF">JOF36_001890</name>
</gene>
<dbReference type="PANTHER" id="PTHR46696">
    <property type="entry name" value="P450, PUTATIVE (EUROFUNG)-RELATED"/>
    <property type="match status" value="1"/>
</dbReference>
<keyword evidence="4" id="KW-1185">Reference proteome</keyword>
<dbReference type="Proteomes" id="UP001519295">
    <property type="component" value="Unassembled WGS sequence"/>
</dbReference>
<evidence type="ECO:0000256" key="1">
    <source>
        <dbReference type="ARBA" id="ARBA00010617"/>
    </source>
</evidence>
<evidence type="ECO:0000256" key="2">
    <source>
        <dbReference type="RuleBase" id="RU000461"/>
    </source>
</evidence>
<dbReference type="InterPro" id="IPR017972">
    <property type="entry name" value="Cyt_P450_CS"/>
</dbReference>
<evidence type="ECO:0000313" key="3">
    <source>
        <dbReference type="EMBL" id="MBP2366194.1"/>
    </source>
</evidence>
<protein>
    <submittedName>
        <fullName evidence="3">Cytochrome P450</fullName>
    </submittedName>
</protein>
<dbReference type="RefSeq" id="WP_210026206.1">
    <property type="nucleotide sequence ID" value="NZ_JAGINU010000001.1"/>
</dbReference>
<keyword evidence="2" id="KW-0408">Iron</keyword>
<keyword evidence="2" id="KW-0479">Metal-binding</keyword>
<dbReference type="InterPro" id="IPR002397">
    <property type="entry name" value="Cyt_P450_B"/>
</dbReference>
<keyword evidence="2" id="KW-0503">Monooxygenase</keyword>
<sequence>MNPTALPRRHGPAPDPVDGIARVRSYAEADEILCSRAFAQESKHESAPLIGGTVLVLDGPEHLARRRLLAPLVARPALADYHAVIGRTLDRCTADAVRAEDAGWAADLVPLGRAVFLQFAAALIGFDDVTDPGSTAELLGHLGPILEGVTVEWSTRDHAEVMAEGLRARDAVVDRFHTPAAHRRAEQVERGDAATDLLSLLAAHGDRWDDDAAVREVVLFLAASTLNNAALLVHTVDELTRHAHDPGALSDDELHAAVFEALRLHPPTVALMRRALTEVTLRDGRVIDEGEYVAVDIGAANRDPAVFGPDAEAFRPGRPLPDRVRPWALTFGSGPHLCLGRAVVTGSTASPGMHVQILRSLYRLGMRPDPGRAPVSAASTQRRHDAYPVLLRERPELTD</sequence>
<accession>A0ABS4VQK4</accession>
<dbReference type="SUPFAM" id="SSF48264">
    <property type="entry name" value="Cytochrome P450"/>
    <property type="match status" value="1"/>
</dbReference>
<name>A0ABS4VQK4_9PSEU</name>
<comment type="similarity">
    <text evidence="1 2">Belongs to the cytochrome P450 family.</text>
</comment>